<evidence type="ECO:0000313" key="3">
    <source>
        <dbReference type="Proteomes" id="UP000789390"/>
    </source>
</evidence>
<name>A0A8J2RIH8_9CRUS</name>
<keyword evidence="3" id="KW-1185">Reference proteome</keyword>
<gene>
    <name evidence="2" type="ORF">DGAL_LOCUS2949</name>
</gene>
<dbReference type="EMBL" id="CAKKLH010000043">
    <property type="protein sequence ID" value="CAH0100662.1"/>
    <property type="molecule type" value="Genomic_DNA"/>
</dbReference>
<keyword evidence="1" id="KW-0732">Signal</keyword>
<evidence type="ECO:0000256" key="1">
    <source>
        <dbReference type="SAM" id="SignalP"/>
    </source>
</evidence>
<dbReference type="OrthoDB" id="10542171at2759"/>
<feature type="chain" id="PRO_5035169560" evidence="1">
    <location>
        <begin position="16"/>
        <end position="129"/>
    </location>
</feature>
<evidence type="ECO:0000313" key="2">
    <source>
        <dbReference type="EMBL" id="CAH0100662.1"/>
    </source>
</evidence>
<feature type="signal peptide" evidence="1">
    <location>
        <begin position="1"/>
        <end position="15"/>
    </location>
</feature>
<proteinExistence type="predicted"/>
<dbReference type="AlphaFoldDB" id="A0A8J2RIH8"/>
<sequence length="129" mass="15025">MQAFIIAALVAVASSQAPYDHGYYVPKQYQDYKPEYASLDYYKPVYQHGRPYYGYHAPENKPASISDIFHFILKFHPTWWGIGELGTWPGDRQACTPEQDTKKVCMLEEMGMKAWDKQELLSRYLHVVL</sequence>
<protein>
    <submittedName>
        <fullName evidence="2">Uncharacterized protein</fullName>
    </submittedName>
</protein>
<organism evidence="2 3">
    <name type="scientific">Daphnia galeata</name>
    <dbReference type="NCBI Taxonomy" id="27404"/>
    <lineage>
        <taxon>Eukaryota</taxon>
        <taxon>Metazoa</taxon>
        <taxon>Ecdysozoa</taxon>
        <taxon>Arthropoda</taxon>
        <taxon>Crustacea</taxon>
        <taxon>Branchiopoda</taxon>
        <taxon>Diplostraca</taxon>
        <taxon>Cladocera</taxon>
        <taxon>Anomopoda</taxon>
        <taxon>Daphniidae</taxon>
        <taxon>Daphnia</taxon>
    </lineage>
</organism>
<reference evidence="2" key="1">
    <citation type="submission" date="2021-11" db="EMBL/GenBank/DDBJ databases">
        <authorList>
            <person name="Schell T."/>
        </authorList>
    </citation>
    <scope>NUCLEOTIDE SEQUENCE</scope>
    <source>
        <strain evidence="2">M5</strain>
    </source>
</reference>
<comment type="caution">
    <text evidence="2">The sequence shown here is derived from an EMBL/GenBank/DDBJ whole genome shotgun (WGS) entry which is preliminary data.</text>
</comment>
<accession>A0A8J2RIH8</accession>
<dbReference type="Proteomes" id="UP000789390">
    <property type="component" value="Unassembled WGS sequence"/>
</dbReference>